<dbReference type="AlphaFoldDB" id="A0A8H6TP00"/>
<keyword evidence="1" id="KW-0175">Coiled coil</keyword>
<feature type="coiled-coil region" evidence="1">
    <location>
        <begin position="28"/>
        <end position="144"/>
    </location>
</feature>
<dbReference type="PANTHER" id="PTHR21974">
    <property type="entry name" value="RE15880P"/>
    <property type="match status" value="1"/>
</dbReference>
<reference evidence="3" key="1">
    <citation type="submission" date="2020-05" db="EMBL/GenBank/DDBJ databases">
        <title>Mycena genomes resolve the evolution of fungal bioluminescence.</title>
        <authorList>
            <person name="Tsai I.J."/>
        </authorList>
    </citation>
    <scope>NUCLEOTIDE SEQUENCE</scope>
    <source>
        <strain evidence="3">110903Hualien_Pintung</strain>
    </source>
</reference>
<feature type="region of interest" description="Disordered" evidence="2">
    <location>
        <begin position="358"/>
        <end position="445"/>
    </location>
</feature>
<organism evidence="3 4">
    <name type="scientific">Mycena chlorophos</name>
    <name type="common">Agaric fungus</name>
    <name type="synonym">Agaricus chlorophos</name>
    <dbReference type="NCBI Taxonomy" id="658473"/>
    <lineage>
        <taxon>Eukaryota</taxon>
        <taxon>Fungi</taxon>
        <taxon>Dikarya</taxon>
        <taxon>Basidiomycota</taxon>
        <taxon>Agaricomycotina</taxon>
        <taxon>Agaricomycetes</taxon>
        <taxon>Agaricomycetidae</taxon>
        <taxon>Agaricales</taxon>
        <taxon>Marasmiineae</taxon>
        <taxon>Mycenaceae</taxon>
        <taxon>Mycena</taxon>
    </lineage>
</organism>
<evidence type="ECO:0000256" key="1">
    <source>
        <dbReference type="SAM" id="Coils"/>
    </source>
</evidence>
<dbReference type="Proteomes" id="UP000613580">
    <property type="component" value="Unassembled WGS sequence"/>
</dbReference>
<feature type="compositionally biased region" description="Low complexity" evidence="2">
    <location>
        <begin position="359"/>
        <end position="371"/>
    </location>
</feature>
<name>A0A8H6TP00_MYCCL</name>
<evidence type="ECO:0000313" key="3">
    <source>
        <dbReference type="EMBL" id="KAF7321105.1"/>
    </source>
</evidence>
<accession>A0A8H6TP00</accession>
<evidence type="ECO:0000313" key="4">
    <source>
        <dbReference type="Proteomes" id="UP000613580"/>
    </source>
</evidence>
<comment type="caution">
    <text evidence="3">The sequence shown here is derived from an EMBL/GenBank/DDBJ whole genome shotgun (WGS) entry which is preliminary data.</text>
</comment>
<dbReference type="OrthoDB" id="2562743at2759"/>
<protein>
    <submittedName>
        <fullName evidence="3">Uncharacterized protein</fullName>
    </submittedName>
</protein>
<keyword evidence="4" id="KW-1185">Reference proteome</keyword>
<sequence>MDSVRQNAAYHAQLLASIAELDYVPPALDEQRNMIRSLEQQVAKTVETIKVLEKKTKKERKEHEALRDSTARRFAAKITGRKEKFEAKASKEEREYIEALEHETQEKRRKESLEQLIVEGKRVKRDLESKLNRYKATKEDLATLYSKVFDGPTQAYPEDDRLESELSAAQNRYNEIQGFMNRESQAFHFLKSANESLQYCHREIQSALGYSTWDVFGGGAVSDMMERSALSSAEGHATTAATCVQQAQVASPHVRPIGDITIAHGSIITDVIFDNIFTDLMFHEKIEASARNLDAVRQNLAVELNLANGRMASVGADLSAAADALARARQTLDNFRRSVFESVAGGMSILALPTYEASAGPTTAPTRTHAPPAGPPPTAPAPTGYAPPASAPPAPAPEITYTPPVGPPPSGSSSSAAWGSRNPYAAALIASPPPSPQRTPEKKLE</sequence>
<gene>
    <name evidence="3" type="ORF">HMN09_00198200</name>
</gene>
<dbReference type="PANTHER" id="PTHR21974:SF2">
    <property type="entry name" value="RE15880P"/>
    <property type="match status" value="1"/>
</dbReference>
<evidence type="ECO:0000256" key="2">
    <source>
        <dbReference type="SAM" id="MobiDB-lite"/>
    </source>
</evidence>
<dbReference type="EMBL" id="JACAZE010000002">
    <property type="protein sequence ID" value="KAF7321105.1"/>
    <property type="molecule type" value="Genomic_DNA"/>
</dbReference>
<proteinExistence type="predicted"/>